<dbReference type="EMBL" id="GGEC01093359">
    <property type="protein sequence ID" value="MBX73843.1"/>
    <property type="molecule type" value="Transcribed_RNA"/>
</dbReference>
<accession>A0A2P2R3N3</accession>
<name>A0A2P2R3N3_RHIMU</name>
<organism evidence="1">
    <name type="scientific">Rhizophora mucronata</name>
    <name type="common">Asiatic mangrove</name>
    <dbReference type="NCBI Taxonomy" id="61149"/>
    <lineage>
        <taxon>Eukaryota</taxon>
        <taxon>Viridiplantae</taxon>
        <taxon>Streptophyta</taxon>
        <taxon>Embryophyta</taxon>
        <taxon>Tracheophyta</taxon>
        <taxon>Spermatophyta</taxon>
        <taxon>Magnoliopsida</taxon>
        <taxon>eudicotyledons</taxon>
        <taxon>Gunneridae</taxon>
        <taxon>Pentapetalae</taxon>
        <taxon>rosids</taxon>
        <taxon>fabids</taxon>
        <taxon>Malpighiales</taxon>
        <taxon>Rhizophoraceae</taxon>
        <taxon>Rhizophora</taxon>
    </lineage>
</organism>
<protein>
    <submittedName>
        <fullName evidence="1">Uncharacterized protein</fullName>
    </submittedName>
</protein>
<sequence length="69" mass="8269">MDYKMEDVPRGLCFGNNNIKTKRFFQIESKYARVTETSKWECQRDCERDNIYHIKKSCCCVSKFPFSTN</sequence>
<reference evidence="1" key="1">
    <citation type="submission" date="2018-02" db="EMBL/GenBank/DDBJ databases">
        <title>Rhizophora mucronata_Transcriptome.</title>
        <authorList>
            <person name="Meera S.P."/>
            <person name="Sreeshan A."/>
            <person name="Augustine A."/>
        </authorList>
    </citation>
    <scope>NUCLEOTIDE SEQUENCE</scope>
    <source>
        <tissue evidence="1">Leaf</tissue>
    </source>
</reference>
<evidence type="ECO:0000313" key="1">
    <source>
        <dbReference type="EMBL" id="MBX73843.1"/>
    </source>
</evidence>
<proteinExistence type="predicted"/>
<dbReference type="AlphaFoldDB" id="A0A2P2R3N3"/>